<proteinExistence type="predicted"/>
<dbReference type="Proteomes" id="UP000314294">
    <property type="component" value="Unassembled WGS sequence"/>
</dbReference>
<evidence type="ECO:0000313" key="2">
    <source>
        <dbReference type="EMBL" id="TNN30019.1"/>
    </source>
</evidence>
<organism evidence="2 3">
    <name type="scientific">Liparis tanakae</name>
    <name type="common">Tanaka's snailfish</name>
    <dbReference type="NCBI Taxonomy" id="230148"/>
    <lineage>
        <taxon>Eukaryota</taxon>
        <taxon>Metazoa</taxon>
        <taxon>Chordata</taxon>
        <taxon>Craniata</taxon>
        <taxon>Vertebrata</taxon>
        <taxon>Euteleostomi</taxon>
        <taxon>Actinopterygii</taxon>
        <taxon>Neopterygii</taxon>
        <taxon>Teleostei</taxon>
        <taxon>Neoteleostei</taxon>
        <taxon>Acanthomorphata</taxon>
        <taxon>Eupercaria</taxon>
        <taxon>Perciformes</taxon>
        <taxon>Cottioidei</taxon>
        <taxon>Cottales</taxon>
        <taxon>Liparidae</taxon>
        <taxon>Liparis</taxon>
    </lineage>
</organism>
<protein>
    <submittedName>
        <fullName evidence="2">Uncharacterized protein</fullName>
    </submittedName>
</protein>
<comment type="caution">
    <text evidence="2">The sequence shown here is derived from an EMBL/GenBank/DDBJ whole genome shotgun (WGS) entry which is preliminary data.</text>
</comment>
<accession>A0A4Z2EML6</accession>
<feature type="region of interest" description="Disordered" evidence="1">
    <location>
        <begin position="61"/>
        <end position="82"/>
    </location>
</feature>
<evidence type="ECO:0000256" key="1">
    <source>
        <dbReference type="SAM" id="MobiDB-lite"/>
    </source>
</evidence>
<sequence length="82" mass="9172">MKRRMGSFRLTSLPTAARCTLPVGLGARPRRKQSGFMLNICCLGYRKRLVKSQQTQISGLALSQTQLPHSKQKHMSDGEKQA</sequence>
<gene>
    <name evidence="2" type="ORF">EYF80_059830</name>
</gene>
<reference evidence="2 3" key="1">
    <citation type="submission" date="2019-03" db="EMBL/GenBank/DDBJ databases">
        <title>First draft genome of Liparis tanakae, snailfish: a comprehensive survey of snailfish specific genes.</title>
        <authorList>
            <person name="Kim W."/>
            <person name="Song I."/>
            <person name="Jeong J.-H."/>
            <person name="Kim D."/>
            <person name="Kim S."/>
            <person name="Ryu S."/>
            <person name="Song J.Y."/>
            <person name="Lee S.K."/>
        </authorList>
    </citation>
    <scope>NUCLEOTIDE SEQUENCE [LARGE SCALE GENOMIC DNA]</scope>
    <source>
        <tissue evidence="2">Muscle</tissue>
    </source>
</reference>
<evidence type="ECO:0000313" key="3">
    <source>
        <dbReference type="Proteomes" id="UP000314294"/>
    </source>
</evidence>
<keyword evidence="3" id="KW-1185">Reference proteome</keyword>
<name>A0A4Z2EML6_9TELE</name>
<dbReference type="AlphaFoldDB" id="A0A4Z2EML6"/>
<dbReference type="EMBL" id="SRLO01004937">
    <property type="protein sequence ID" value="TNN30019.1"/>
    <property type="molecule type" value="Genomic_DNA"/>
</dbReference>